<dbReference type="PANTHER" id="PTHR43461">
    <property type="entry name" value="TRANSMEMBRANE PROTEIN 256"/>
    <property type="match status" value="1"/>
</dbReference>
<dbReference type="SUPFAM" id="SSF56655">
    <property type="entry name" value="Carbohydrate phosphatase"/>
    <property type="match status" value="1"/>
</dbReference>
<name>A0ABW0R9G0_9BACL</name>
<evidence type="ECO:0000256" key="3">
    <source>
        <dbReference type="ARBA" id="ARBA00022692"/>
    </source>
</evidence>
<protein>
    <submittedName>
        <fullName evidence="7">DUF423 domain-containing protein</fullName>
    </submittedName>
</protein>
<evidence type="ECO:0000313" key="8">
    <source>
        <dbReference type="Proteomes" id="UP001595978"/>
    </source>
</evidence>
<keyword evidence="3 6" id="KW-0812">Transmembrane</keyword>
<sequence>MKGSIITGAVFGFLAVALGAFGAHALKGVLDAYGESIWDTAVQYQMFHAAGIILVGILMHPRLIGDTSPLKWSFLAMTFGILFFSGSLYVLAVSGISVLGAITPIGGVLFLIGWTLVIVGVAKSRIY</sequence>
<keyword evidence="5 6" id="KW-0472">Membrane</keyword>
<accession>A0ABW0R9G0</accession>
<feature type="transmembrane region" description="Helical" evidence="6">
    <location>
        <begin position="72"/>
        <end position="92"/>
    </location>
</feature>
<evidence type="ECO:0000256" key="4">
    <source>
        <dbReference type="ARBA" id="ARBA00022989"/>
    </source>
</evidence>
<feature type="transmembrane region" description="Helical" evidence="6">
    <location>
        <begin position="41"/>
        <end position="60"/>
    </location>
</feature>
<dbReference type="Proteomes" id="UP001595978">
    <property type="component" value="Unassembled WGS sequence"/>
</dbReference>
<comment type="subcellular location">
    <subcellularLocation>
        <location evidence="1">Membrane</location>
        <topology evidence="1">Multi-pass membrane protein</topology>
    </subcellularLocation>
</comment>
<dbReference type="Pfam" id="PF04241">
    <property type="entry name" value="DUF423"/>
    <property type="match status" value="1"/>
</dbReference>
<evidence type="ECO:0000313" key="7">
    <source>
        <dbReference type="EMBL" id="MFC5540924.1"/>
    </source>
</evidence>
<evidence type="ECO:0000256" key="6">
    <source>
        <dbReference type="SAM" id="Phobius"/>
    </source>
</evidence>
<comment type="similarity">
    <text evidence="2">Belongs to the UPF0382 family.</text>
</comment>
<comment type="caution">
    <text evidence="7">The sequence shown here is derived from an EMBL/GenBank/DDBJ whole genome shotgun (WGS) entry which is preliminary data.</text>
</comment>
<dbReference type="RefSeq" id="WP_342470375.1">
    <property type="nucleotide sequence ID" value="NZ_JBHSNQ010000040.1"/>
</dbReference>
<gene>
    <name evidence="7" type="ORF">ACFPOH_03915</name>
</gene>
<keyword evidence="8" id="KW-1185">Reference proteome</keyword>
<evidence type="ECO:0000256" key="5">
    <source>
        <dbReference type="ARBA" id="ARBA00023136"/>
    </source>
</evidence>
<proteinExistence type="inferred from homology"/>
<keyword evidence="4 6" id="KW-1133">Transmembrane helix</keyword>
<reference evidence="8" key="1">
    <citation type="journal article" date="2019" name="Int. J. Syst. Evol. Microbiol.">
        <title>The Global Catalogue of Microorganisms (GCM) 10K type strain sequencing project: providing services to taxonomists for standard genome sequencing and annotation.</title>
        <authorList>
            <consortium name="The Broad Institute Genomics Platform"/>
            <consortium name="The Broad Institute Genome Sequencing Center for Infectious Disease"/>
            <person name="Wu L."/>
            <person name="Ma J."/>
        </authorList>
    </citation>
    <scope>NUCLEOTIDE SEQUENCE [LARGE SCALE GENOMIC DNA]</scope>
    <source>
        <strain evidence="8">CCUG 56331</strain>
    </source>
</reference>
<dbReference type="InterPro" id="IPR006696">
    <property type="entry name" value="DUF423"/>
</dbReference>
<organism evidence="7 8">
    <name type="scientific">Ureibacillus suwonensis</name>
    <dbReference type="NCBI Taxonomy" id="313007"/>
    <lineage>
        <taxon>Bacteria</taxon>
        <taxon>Bacillati</taxon>
        <taxon>Bacillota</taxon>
        <taxon>Bacilli</taxon>
        <taxon>Bacillales</taxon>
        <taxon>Caryophanaceae</taxon>
        <taxon>Ureibacillus</taxon>
    </lineage>
</organism>
<evidence type="ECO:0000256" key="1">
    <source>
        <dbReference type="ARBA" id="ARBA00004141"/>
    </source>
</evidence>
<feature type="transmembrane region" description="Helical" evidence="6">
    <location>
        <begin position="98"/>
        <end position="122"/>
    </location>
</feature>
<dbReference type="PANTHER" id="PTHR43461:SF1">
    <property type="entry name" value="TRANSMEMBRANE PROTEIN 256"/>
    <property type="match status" value="1"/>
</dbReference>
<dbReference type="EMBL" id="JBHSNQ010000040">
    <property type="protein sequence ID" value="MFC5540924.1"/>
    <property type="molecule type" value="Genomic_DNA"/>
</dbReference>
<evidence type="ECO:0000256" key="2">
    <source>
        <dbReference type="ARBA" id="ARBA00009694"/>
    </source>
</evidence>